<feature type="compositionally biased region" description="Basic and acidic residues" evidence="3">
    <location>
        <begin position="154"/>
        <end position="168"/>
    </location>
</feature>
<evidence type="ECO:0000256" key="1">
    <source>
        <dbReference type="ARBA" id="ARBA00004123"/>
    </source>
</evidence>
<keyword evidence="5" id="KW-1185">Reference proteome</keyword>
<feature type="compositionally biased region" description="Polar residues" evidence="3">
    <location>
        <begin position="116"/>
        <end position="127"/>
    </location>
</feature>
<feature type="compositionally biased region" description="Polar residues" evidence="3">
    <location>
        <begin position="169"/>
        <end position="181"/>
    </location>
</feature>
<feature type="region of interest" description="Disordered" evidence="3">
    <location>
        <begin position="61"/>
        <end position="181"/>
    </location>
</feature>
<evidence type="ECO:0000256" key="3">
    <source>
        <dbReference type="SAM" id="MobiDB-lite"/>
    </source>
</evidence>
<accession>A0ABN9F2V8</accession>
<evidence type="ECO:0000313" key="5">
    <source>
        <dbReference type="Proteomes" id="UP001162483"/>
    </source>
</evidence>
<dbReference type="Proteomes" id="UP001162483">
    <property type="component" value="Unassembled WGS sequence"/>
</dbReference>
<protein>
    <submittedName>
        <fullName evidence="4">Uncharacterized protein</fullName>
    </submittedName>
</protein>
<evidence type="ECO:0000313" key="4">
    <source>
        <dbReference type="EMBL" id="CAI9590972.1"/>
    </source>
</evidence>
<gene>
    <name evidence="4" type="ORF">SPARVUS_LOCUS11128447</name>
</gene>
<reference evidence="4" key="1">
    <citation type="submission" date="2023-05" db="EMBL/GenBank/DDBJ databases">
        <authorList>
            <person name="Stuckert A."/>
        </authorList>
    </citation>
    <scope>NUCLEOTIDE SEQUENCE</scope>
</reference>
<proteinExistence type="predicted"/>
<feature type="non-terminal residue" evidence="4">
    <location>
        <position position="181"/>
    </location>
</feature>
<dbReference type="Pfam" id="PF15686">
    <property type="entry name" value="LYRIC"/>
    <property type="match status" value="1"/>
</dbReference>
<sequence>MIPSQVVEEKWSSPATTAGKKKAEPCSWNQDAVDTNGKDWSAPWSERAFFPGIAPWKTVEARIPSSEQRPPPYSTIGLNSSVSASVGDPVAQPSASDSQWEATPTEPIDDEWSGLNGMSSADPSSDWNAPAEEWGNYGEEEPVPPSQIEETEQEVPKVSDDEKDKEETTGQTSASSKTKKK</sequence>
<dbReference type="PANTHER" id="PTHR23251">
    <property type="entry name" value="LYSINE-RICH CEACAM1 CO-ISOLATED PROTEIN LYRIC PROTEIN"/>
    <property type="match status" value="1"/>
</dbReference>
<comment type="subcellular location">
    <subcellularLocation>
        <location evidence="1">Nucleus</location>
    </subcellularLocation>
</comment>
<dbReference type="EMBL" id="CATNWA010016225">
    <property type="protein sequence ID" value="CAI9590972.1"/>
    <property type="molecule type" value="Genomic_DNA"/>
</dbReference>
<dbReference type="InterPro" id="IPR031402">
    <property type="entry name" value="LYRIC"/>
</dbReference>
<evidence type="ECO:0000256" key="2">
    <source>
        <dbReference type="ARBA" id="ARBA00023242"/>
    </source>
</evidence>
<comment type="caution">
    <text evidence="4">The sequence shown here is derived from an EMBL/GenBank/DDBJ whole genome shotgun (WGS) entry which is preliminary data.</text>
</comment>
<keyword evidence="2" id="KW-0539">Nucleus</keyword>
<name>A0ABN9F2V8_9NEOB</name>
<feature type="compositionally biased region" description="Polar residues" evidence="3">
    <location>
        <begin position="93"/>
        <end position="102"/>
    </location>
</feature>
<organism evidence="4 5">
    <name type="scientific">Staurois parvus</name>
    <dbReference type="NCBI Taxonomy" id="386267"/>
    <lineage>
        <taxon>Eukaryota</taxon>
        <taxon>Metazoa</taxon>
        <taxon>Chordata</taxon>
        <taxon>Craniata</taxon>
        <taxon>Vertebrata</taxon>
        <taxon>Euteleostomi</taxon>
        <taxon>Amphibia</taxon>
        <taxon>Batrachia</taxon>
        <taxon>Anura</taxon>
        <taxon>Neobatrachia</taxon>
        <taxon>Ranoidea</taxon>
        <taxon>Ranidae</taxon>
        <taxon>Staurois</taxon>
    </lineage>
</organism>
<dbReference type="InterPro" id="IPR052305">
    <property type="entry name" value="TransReg_TumorExp"/>
</dbReference>
<feature type="region of interest" description="Disordered" evidence="3">
    <location>
        <begin position="1"/>
        <end position="42"/>
    </location>
</feature>
<dbReference type="PANTHER" id="PTHR23251:SF0">
    <property type="entry name" value="PROTEIN LYRIC"/>
    <property type="match status" value="1"/>
</dbReference>